<feature type="region of interest" description="Disordered" evidence="1">
    <location>
        <begin position="1"/>
        <end position="82"/>
    </location>
</feature>
<gene>
    <name evidence="2" type="ORF">AVDCRST_MAG49-4122</name>
</gene>
<evidence type="ECO:0000256" key="1">
    <source>
        <dbReference type="SAM" id="MobiDB-lite"/>
    </source>
</evidence>
<protein>
    <submittedName>
        <fullName evidence="2">Uncharacterized protein</fullName>
    </submittedName>
</protein>
<organism evidence="2">
    <name type="scientific">uncultured Thermomicrobiales bacterium</name>
    <dbReference type="NCBI Taxonomy" id="1645740"/>
    <lineage>
        <taxon>Bacteria</taxon>
        <taxon>Pseudomonadati</taxon>
        <taxon>Thermomicrobiota</taxon>
        <taxon>Thermomicrobia</taxon>
        <taxon>Thermomicrobiales</taxon>
        <taxon>environmental samples</taxon>
    </lineage>
</organism>
<name>A0A6J4VCJ4_9BACT</name>
<evidence type="ECO:0000313" key="2">
    <source>
        <dbReference type="EMBL" id="CAA9575479.1"/>
    </source>
</evidence>
<dbReference type="EMBL" id="CADCWG010000300">
    <property type="protein sequence ID" value="CAA9575479.1"/>
    <property type="molecule type" value="Genomic_DNA"/>
</dbReference>
<dbReference type="AlphaFoldDB" id="A0A6J4VCJ4"/>
<proteinExistence type="predicted"/>
<feature type="compositionally biased region" description="Basic and acidic residues" evidence="1">
    <location>
        <begin position="73"/>
        <end position="82"/>
    </location>
</feature>
<sequence>MSHRRGVWSHADAGRGDRNTGHRPVATARPGRRARGASGEAPRRRHVAPVPAGSRASRRPRLLSVPPEICPVGRRDGTTNKR</sequence>
<accession>A0A6J4VCJ4</accession>
<reference evidence="2" key="1">
    <citation type="submission" date="2020-02" db="EMBL/GenBank/DDBJ databases">
        <authorList>
            <person name="Meier V. D."/>
        </authorList>
    </citation>
    <scope>NUCLEOTIDE SEQUENCE</scope>
    <source>
        <strain evidence="2">AVDCRST_MAG49</strain>
    </source>
</reference>